<evidence type="ECO:0000313" key="3">
    <source>
        <dbReference type="Proteomes" id="UP001597118"/>
    </source>
</evidence>
<evidence type="ECO:0008006" key="4">
    <source>
        <dbReference type="Google" id="ProtNLM"/>
    </source>
</evidence>
<accession>A0ABW4IGF6</accession>
<evidence type="ECO:0000313" key="2">
    <source>
        <dbReference type="EMBL" id="MFD1631173.1"/>
    </source>
</evidence>
<dbReference type="EMBL" id="JBHUDG010000042">
    <property type="protein sequence ID" value="MFD1631173.1"/>
    <property type="molecule type" value="Genomic_DNA"/>
</dbReference>
<evidence type="ECO:0000256" key="1">
    <source>
        <dbReference type="SAM" id="SignalP"/>
    </source>
</evidence>
<keyword evidence="3" id="KW-1185">Reference proteome</keyword>
<comment type="caution">
    <text evidence="2">The sequence shown here is derived from an EMBL/GenBank/DDBJ whole genome shotgun (WGS) entry which is preliminary data.</text>
</comment>
<gene>
    <name evidence="2" type="ORF">ACFSAH_14955</name>
</gene>
<protein>
    <recommendedName>
        <fullName evidence="4">HmuY protein</fullName>
    </recommendedName>
</protein>
<dbReference type="Proteomes" id="UP001597118">
    <property type="component" value="Unassembled WGS sequence"/>
</dbReference>
<dbReference type="PROSITE" id="PS51257">
    <property type="entry name" value="PROKAR_LIPOPROTEIN"/>
    <property type="match status" value="1"/>
</dbReference>
<organism evidence="2 3">
    <name type="scientific">Pseudopedobacter beijingensis</name>
    <dbReference type="NCBI Taxonomy" id="1207056"/>
    <lineage>
        <taxon>Bacteria</taxon>
        <taxon>Pseudomonadati</taxon>
        <taxon>Bacteroidota</taxon>
        <taxon>Sphingobacteriia</taxon>
        <taxon>Sphingobacteriales</taxon>
        <taxon>Sphingobacteriaceae</taxon>
        <taxon>Pseudopedobacter</taxon>
    </lineage>
</organism>
<sequence length="213" mass="23924">MKTKHILSLTFALFVAFTACKKDNDPTEDPKTEEPNTVEPKIEESKAIVKTDILVESPTALKQADTWPEIFYDLDAQKSSATKSGQVIFTGGFNLNLAVTDFDTYKLGMFNDVNKNIEDITFEYLKTAQIAYYTEPLGLEYNGSIGWYGYNMTTHKPSAIEGRFAIIYKGESLEKAEKIYVIKPTSIGYITIDATAKTYKGQVNFGVKIYTKQ</sequence>
<keyword evidence="1" id="KW-0732">Signal</keyword>
<dbReference type="RefSeq" id="WP_379663541.1">
    <property type="nucleotide sequence ID" value="NZ_JBHUDG010000042.1"/>
</dbReference>
<feature type="signal peptide" evidence="1">
    <location>
        <begin position="1"/>
        <end position="21"/>
    </location>
</feature>
<name>A0ABW4IGF6_9SPHI</name>
<reference evidence="3" key="1">
    <citation type="journal article" date="2019" name="Int. J. Syst. Evol. Microbiol.">
        <title>The Global Catalogue of Microorganisms (GCM) 10K type strain sequencing project: providing services to taxonomists for standard genome sequencing and annotation.</title>
        <authorList>
            <consortium name="The Broad Institute Genomics Platform"/>
            <consortium name="The Broad Institute Genome Sequencing Center for Infectious Disease"/>
            <person name="Wu L."/>
            <person name="Ma J."/>
        </authorList>
    </citation>
    <scope>NUCLEOTIDE SEQUENCE [LARGE SCALE GENOMIC DNA]</scope>
    <source>
        <strain evidence="3">CCUG 53762</strain>
    </source>
</reference>
<feature type="chain" id="PRO_5046715320" description="HmuY protein" evidence="1">
    <location>
        <begin position="22"/>
        <end position="213"/>
    </location>
</feature>
<proteinExistence type="predicted"/>